<keyword evidence="2" id="KW-1185">Reference proteome</keyword>
<dbReference type="AlphaFoldDB" id="A0A2A9FGW7"/>
<dbReference type="Proteomes" id="UP000243542">
    <property type="component" value="Unassembled WGS sequence"/>
</dbReference>
<evidence type="ECO:0000313" key="2">
    <source>
        <dbReference type="Proteomes" id="UP000243542"/>
    </source>
</evidence>
<dbReference type="EMBL" id="PDJK01000002">
    <property type="protein sequence ID" value="PFG50707.1"/>
    <property type="molecule type" value="Genomic_DNA"/>
</dbReference>
<accession>A0A2A9FGW7</accession>
<proteinExistence type="predicted"/>
<gene>
    <name evidence="1" type="ORF">ATK36_5954</name>
</gene>
<protein>
    <submittedName>
        <fullName evidence="1">Uncharacterized protein</fullName>
    </submittedName>
</protein>
<organism evidence="1 2">
    <name type="scientific">Amycolatopsis sulphurea</name>
    <dbReference type="NCBI Taxonomy" id="76022"/>
    <lineage>
        <taxon>Bacteria</taxon>
        <taxon>Bacillati</taxon>
        <taxon>Actinomycetota</taxon>
        <taxon>Actinomycetes</taxon>
        <taxon>Pseudonocardiales</taxon>
        <taxon>Pseudonocardiaceae</taxon>
        <taxon>Amycolatopsis</taxon>
    </lineage>
</organism>
<name>A0A2A9FGW7_9PSEU</name>
<reference evidence="1 2" key="1">
    <citation type="submission" date="2017-10" db="EMBL/GenBank/DDBJ databases">
        <title>Sequencing the genomes of 1000 actinobacteria strains.</title>
        <authorList>
            <person name="Klenk H.-P."/>
        </authorList>
    </citation>
    <scope>NUCLEOTIDE SEQUENCE [LARGE SCALE GENOMIC DNA]</scope>
    <source>
        <strain evidence="1 2">DSM 46092</strain>
    </source>
</reference>
<comment type="caution">
    <text evidence="1">The sequence shown here is derived from an EMBL/GenBank/DDBJ whole genome shotgun (WGS) entry which is preliminary data.</text>
</comment>
<evidence type="ECO:0000313" key="1">
    <source>
        <dbReference type="EMBL" id="PFG50707.1"/>
    </source>
</evidence>
<sequence length="90" mass="9902">MHETQARAFAGAGVPRHHRLPVHHDVRAGIGGVVARQDLDQGRLAGSVFPDQRAHLSGCHAKTDIVEDSLPAKGFRRARDFERQIGHPVR</sequence>